<sequence>MDLVLEVKESFYSQIGVLVLSFLVTLVVSTLYTHVHIPAGHNGYVRKVPRIFGKGGNAGSVPGPGNCGFSLFRNRATNIDMRPATFHGAFKILTMDDLMVTSRSR</sequence>
<dbReference type="AlphaFoldDB" id="A0A7T0BU68"/>
<dbReference type="EMBL" id="CP048685">
    <property type="protein sequence ID" value="QPJ61003.1"/>
    <property type="molecule type" value="Genomic_DNA"/>
</dbReference>
<evidence type="ECO:0000313" key="3">
    <source>
        <dbReference type="Proteomes" id="UP000594688"/>
    </source>
</evidence>
<feature type="transmembrane region" description="Helical" evidence="1">
    <location>
        <begin position="12"/>
        <end position="32"/>
    </location>
</feature>
<keyword evidence="1" id="KW-0812">Transmembrane</keyword>
<keyword evidence="1" id="KW-0472">Membrane</keyword>
<organism evidence="2 3">
    <name type="scientific">Candidatus Nitronauta litoralis</name>
    <dbReference type="NCBI Taxonomy" id="2705533"/>
    <lineage>
        <taxon>Bacteria</taxon>
        <taxon>Pseudomonadati</taxon>
        <taxon>Nitrospinota/Tectimicrobiota group</taxon>
        <taxon>Nitrospinota</taxon>
        <taxon>Nitrospinia</taxon>
        <taxon>Nitrospinales</taxon>
        <taxon>Nitrospinaceae</taxon>
        <taxon>Candidatus Nitronauta</taxon>
    </lineage>
</organism>
<name>A0A7T0BU68_9BACT</name>
<gene>
    <name evidence="2" type="ORF">G3M70_03495</name>
</gene>
<evidence type="ECO:0000313" key="2">
    <source>
        <dbReference type="EMBL" id="QPJ61003.1"/>
    </source>
</evidence>
<dbReference type="KEGG" id="nli:G3M70_03495"/>
<evidence type="ECO:0000256" key="1">
    <source>
        <dbReference type="SAM" id="Phobius"/>
    </source>
</evidence>
<keyword evidence="1" id="KW-1133">Transmembrane helix</keyword>
<accession>A0A7T0BU68</accession>
<reference evidence="2 3" key="1">
    <citation type="submission" date="2020-02" db="EMBL/GenBank/DDBJ databases">
        <title>Genomic and physiological characterization of two novel Nitrospinaceae genera.</title>
        <authorList>
            <person name="Mueller A.J."/>
            <person name="Jung M.-Y."/>
            <person name="Strachan C.R."/>
            <person name="Herbold C.W."/>
            <person name="Kirkegaard R.H."/>
            <person name="Daims H."/>
        </authorList>
    </citation>
    <scope>NUCLEOTIDE SEQUENCE [LARGE SCALE GENOMIC DNA]</scope>
    <source>
        <strain evidence="2">EB</strain>
    </source>
</reference>
<protein>
    <submittedName>
        <fullName evidence="2">Uncharacterized protein</fullName>
    </submittedName>
</protein>
<dbReference type="Proteomes" id="UP000594688">
    <property type="component" value="Chromosome"/>
</dbReference>
<proteinExistence type="predicted"/>